<feature type="compositionally biased region" description="Basic and acidic residues" evidence="5">
    <location>
        <begin position="46"/>
        <end position="59"/>
    </location>
</feature>
<keyword evidence="1" id="KW-0809">Transit peptide</keyword>
<dbReference type="SUPFAM" id="SSF49764">
    <property type="entry name" value="HSP20-like chaperones"/>
    <property type="match status" value="1"/>
</dbReference>
<feature type="region of interest" description="Disordered" evidence="5">
    <location>
        <begin position="152"/>
        <end position="172"/>
    </location>
</feature>
<dbReference type="PROSITE" id="PS01031">
    <property type="entry name" value="SHSP"/>
    <property type="match status" value="1"/>
</dbReference>
<dbReference type="Gene3D" id="2.60.40.790">
    <property type="match status" value="1"/>
</dbReference>
<evidence type="ECO:0000313" key="7">
    <source>
        <dbReference type="EMBL" id="KAJ0984601.1"/>
    </source>
</evidence>
<keyword evidence="8" id="KW-1185">Reference proteome</keyword>
<evidence type="ECO:0000313" key="8">
    <source>
        <dbReference type="Proteomes" id="UP001085076"/>
    </source>
</evidence>
<evidence type="ECO:0000256" key="4">
    <source>
        <dbReference type="RuleBase" id="RU003616"/>
    </source>
</evidence>
<dbReference type="PANTHER" id="PTHR46991:SF11">
    <property type="entry name" value="SMALL HEAT SHOCK PROTEIN HSPF"/>
    <property type="match status" value="1"/>
</dbReference>
<reference evidence="7" key="2">
    <citation type="journal article" date="2022" name="Hortic Res">
        <title>The genome of Dioscorea zingiberensis sheds light on the biosynthesis, origin and evolution of the medicinally important diosgenin saponins.</title>
        <authorList>
            <person name="Li Y."/>
            <person name="Tan C."/>
            <person name="Li Z."/>
            <person name="Guo J."/>
            <person name="Li S."/>
            <person name="Chen X."/>
            <person name="Wang C."/>
            <person name="Dai X."/>
            <person name="Yang H."/>
            <person name="Song W."/>
            <person name="Hou L."/>
            <person name="Xu J."/>
            <person name="Tong Z."/>
            <person name="Xu A."/>
            <person name="Yuan X."/>
            <person name="Wang W."/>
            <person name="Yang Q."/>
            <person name="Chen L."/>
            <person name="Sun Z."/>
            <person name="Wang K."/>
            <person name="Pan B."/>
            <person name="Chen J."/>
            <person name="Bao Y."/>
            <person name="Liu F."/>
            <person name="Qi X."/>
            <person name="Gang D.R."/>
            <person name="Wen J."/>
            <person name="Li J."/>
        </authorList>
    </citation>
    <scope>NUCLEOTIDE SEQUENCE</scope>
    <source>
        <strain evidence="7">Dzin_1.0</strain>
    </source>
</reference>
<proteinExistence type="inferred from homology"/>
<dbReference type="AlphaFoldDB" id="A0A9D5HQ44"/>
<evidence type="ECO:0000256" key="2">
    <source>
        <dbReference type="ARBA" id="ARBA00023016"/>
    </source>
</evidence>
<dbReference type="Proteomes" id="UP001085076">
    <property type="component" value="Miscellaneous, Linkage group lg01"/>
</dbReference>
<evidence type="ECO:0000256" key="1">
    <source>
        <dbReference type="ARBA" id="ARBA00022946"/>
    </source>
</evidence>
<protein>
    <recommendedName>
        <fullName evidence="6">SHSP domain-containing protein</fullName>
    </recommendedName>
</protein>
<dbReference type="InterPro" id="IPR008978">
    <property type="entry name" value="HSP20-like_chaperone"/>
</dbReference>
<dbReference type="InterPro" id="IPR002068">
    <property type="entry name" value="A-crystallin/Hsp20_dom"/>
</dbReference>
<gene>
    <name evidence="7" type="ORF">J5N97_002957</name>
</gene>
<dbReference type="PANTHER" id="PTHR46991">
    <property type="entry name" value="23.5 KDA HEAT SHOCK PROTEIN, MITOCHONDRIAL"/>
    <property type="match status" value="1"/>
</dbReference>
<name>A0A9D5HQ44_9LILI</name>
<feature type="region of interest" description="Disordered" evidence="5">
    <location>
        <begin position="41"/>
        <end position="66"/>
    </location>
</feature>
<evidence type="ECO:0000259" key="6">
    <source>
        <dbReference type="PROSITE" id="PS01031"/>
    </source>
</evidence>
<sequence length="214" mass="23866">MAAFMIGSRRVVPAAKLMEKLLSSSTTRSAAFAGRSFNTNAQMRVPSDDERSLDVDRRGGGSVAGRRGTADFPSIFSDVLDPFGPTRSLSQVLNLMDQMLDNPFAASARGSPVGRRGWDAREDENALYLRIDMPGLDKEHVRVSAEQGTLVIKGEGEKEQEDESPRRYSTRIDLPDESFKMDEIRAEMKNGVLKVVVPKIKEEERKDVYQIKIE</sequence>
<keyword evidence="2" id="KW-0346">Stress response</keyword>
<evidence type="ECO:0000256" key="3">
    <source>
        <dbReference type="PROSITE-ProRule" id="PRU00285"/>
    </source>
</evidence>
<reference evidence="7" key="1">
    <citation type="submission" date="2021-03" db="EMBL/GenBank/DDBJ databases">
        <authorList>
            <person name="Li Z."/>
            <person name="Yang C."/>
        </authorList>
    </citation>
    <scope>NUCLEOTIDE SEQUENCE</scope>
    <source>
        <strain evidence="7">Dzin_1.0</strain>
        <tissue evidence="7">Leaf</tissue>
    </source>
</reference>
<dbReference type="InterPro" id="IPR044656">
    <property type="entry name" value="HSP14.7/HSP23.5/HSP23.6-like"/>
</dbReference>
<dbReference type="Pfam" id="PF00011">
    <property type="entry name" value="HSP20"/>
    <property type="match status" value="1"/>
</dbReference>
<dbReference type="OrthoDB" id="1431247at2759"/>
<organism evidence="7 8">
    <name type="scientific">Dioscorea zingiberensis</name>
    <dbReference type="NCBI Taxonomy" id="325984"/>
    <lineage>
        <taxon>Eukaryota</taxon>
        <taxon>Viridiplantae</taxon>
        <taxon>Streptophyta</taxon>
        <taxon>Embryophyta</taxon>
        <taxon>Tracheophyta</taxon>
        <taxon>Spermatophyta</taxon>
        <taxon>Magnoliopsida</taxon>
        <taxon>Liliopsida</taxon>
        <taxon>Dioscoreales</taxon>
        <taxon>Dioscoreaceae</taxon>
        <taxon>Dioscorea</taxon>
    </lineage>
</organism>
<accession>A0A9D5HQ44</accession>
<feature type="domain" description="SHSP" evidence="6">
    <location>
        <begin position="104"/>
        <end position="214"/>
    </location>
</feature>
<dbReference type="EMBL" id="JAGGNH010000001">
    <property type="protein sequence ID" value="KAJ0984601.1"/>
    <property type="molecule type" value="Genomic_DNA"/>
</dbReference>
<evidence type="ECO:0000256" key="5">
    <source>
        <dbReference type="SAM" id="MobiDB-lite"/>
    </source>
</evidence>
<dbReference type="CDD" id="cd06464">
    <property type="entry name" value="ACD_sHsps-like"/>
    <property type="match status" value="1"/>
</dbReference>
<comment type="caution">
    <text evidence="7">The sequence shown here is derived from an EMBL/GenBank/DDBJ whole genome shotgun (WGS) entry which is preliminary data.</text>
</comment>
<comment type="similarity">
    <text evidence="3 4">Belongs to the small heat shock protein (HSP20) family.</text>
</comment>